<dbReference type="InterPro" id="IPR036394">
    <property type="entry name" value="Ribosomal_uL22_sf"/>
</dbReference>
<evidence type="ECO:0000313" key="2">
    <source>
        <dbReference type="Proteomes" id="UP001177744"/>
    </source>
</evidence>
<sequence length="234" mass="26197">MEVQRFKPFFPFFFTLSTLVKLPKPSRVKDVTLHKPDFTIVELVGVPRPKSRAGARNQTKLKGLDVDSLVTEYIQMNKPHKMHCRTSRAHGRMINPEETIKFGKNIYLDALPRFYKNGSLAKAEIEWDWHRCVCCHYSFKKMGTCARAKKQLDILSTAAGWKEAPATAAALASCEPAQGFWLSDASPDLTREFSAQKKPYLEFFKISDSLSLGAGAILKGLSPSGFPAVITLTL</sequence>
<dbReference type="SUPFAM" id="SSF54843">
    <property type="entry name" value="Ribosomal protein L22"/>
    <property type="match status" value="1"/>
</dbReference>
<dbReference type="Proteomes" id="UP001177744">
    <property type="component" value="Unassembled WGS sequence"/>
</dbReference>
<dbReference type="GO" id="GO:0005840">
    <property type="term" value="C:ribosome"/>
    <property type="evidence" value="ECO:0007669"/>
    <property type="project" value="InterPro"/>
</dbReference>
<protein>
    <submittedName>
        <fullName evidence="1">Uncharacterized protein</fullName>
    </submittedName>
</protein>
<keyword evidence="2" id="KW-1185">Reference proteome</keyword>
<name>A0AA40LFX5_CNENI</name>
<dbReference type="EMBL" id="JAULJE010000020">
    <property type="protein sequence ID" value="KAK1331305.1"/>
    <property type="molecule type" value="Genomic_DNA"/>
</dbReference>
<evidence type="ECO:0000313" key="1">
    <source>
        <dbReference type="EMBL" id="KAK1331305.1"/>
    </source>
</evidence>
<reference evidence="1" key="1">
    <citation type="submission" date="2023-06" db="EMBL/GenBank/DDBJ databases">
        <title>Reference genome for the Northern bat (Eptesicus nilssonii), a most northern bat species.</title>
        <authorList>
            <person name="Laine V.N."/>
            <person name="Pulliainen A.T."/>
            <person name="Lilley T.M."/>
        </authorList>
    </citation>
    <scope>NUCLEOTIDE SEQUENCE</scope>
    <source>
        <strain evidence="1">BLF_Eptnil</strain>
        <tissue evidence="1">Kidney</tissue>
    </source>
</reference>
<dbReference type="GO" id="GO:0003735">
    <property type="term" value="F:structural constituent of ribosome"/>
    <property type="evidence" value="ECO:0007669"/>
    <property type="project" value="InterPro"/>
</dbReference>
<proteinExistence type="predicted"/>
<comment type="caution">
    <text evidence="1">The sequence shown here is derived from an EMBL/GenBank/DDBJ whole genome shotgun (WGS) entry which is preliminary data.</text>
</comment>
<organism evidence="1 2">
    <name type="scientific">Cnephaeus nilssonii</name>
    <name type="common">Northern bat</name>
    <name type="synonym">Eptesicus nilssonii</name>
    <dbReference type="NCBI Taxonomy" id="3371016"/>
    <lineage>
        <taxon>Eukaryota</taxon>
        <taxon>Metazoa</taxon>
        <taxon>Chordata</taxon>
        <taxon>Craniata</taxon>
        <taxon>Vertebrata</taxon>
        <taxon>Euteleostomi</taxon>
        <taxon>Mammalia</taxon>
        <taxon>Eutheria</taxon>
        <taxon>Laurasiatheria</taxon>
        <taxon>Chiroptera</taxon>
        <taxon>Yangochiroptera</taxon>
        <taxon>Vespertilionidae</taxon>
        <taxon>Cnephaeus</taxon>
    </lineage>
</organism>
<dbReference type="AlphaFoldDB" id="A0AA40LFX5"/>
<gene>
    <name evidence="1" type="ORF">QTO34_009257</name>
</gene>
<accession>A0AA40LFX5</accession>
<dbReference type="GO" id="GO:0006412">
    <property type="term" value="P:translation"/>
    <property type="evidence" value="ECO:0007669"/>
    <property type="project" value="InterPro"/>
</dbReference>